<dbReference type="InterPro" id="IPR007867">
    <property type="entry name" value="GMC_OxRtase_C"/>
</dbReference>
<feature type="binding site" evidence="3">
    <location>
        <position position="235"/>
    </location>
    <ligand>
        <name>FAD</name>
        <dbReference type="ChEBI" id="CHEBI:57692"/>
    </ligand>
</feature>
<comment type="caution">
    <text evidence="5">The sequence shown here is derived from an EMBL/GenBank/DDBJ whole genome shotgun (WGS) entry which is preliminary data.</text>
</comment>
<feature type="binding site" evidence="3">
    <location>
        <begin position="538"/>
        <end position="539"/>
    </location>
    <ligand>
        <name>FAD</name>
        <dbReference type="ChEBI" id="CHEBI:57692"/>
    </ligand>
</feature>
<dbReference type="Gene3D" id="3.50.50.60">
    <property type="entry name" value="FAD/NAD(P)-binding domain"/>
    <property type="match status" value="1"/>
</dbReference>
<evidence type="ECO:0000256" key="1">
    <source>
        <dbReference type="ARBA" id="ARBA00001974"/>
    </source>
</evidence>
<comment type="cofactor">
    <cofactor evidence="1 3">
        <name>FAD</name>
        <dbReference type="ChEBI" id="CHEBI:57692"/>
    </cofactor>
</comment>
<dbReference type="Pfam" id="PF05199">
    <property type="entry name" value="GMC_oxred_C"/>
    <property type="match status" value="1"/>
</dbReference>
<dbReference type="AlphaFoldDB" id="A0A4Y9Z1K9"/>
<dbReference type="InterPro" id="IPR000172">
    <property type="entry name" value="GMC_OxRdtase_N"/>
</dbReference>
<accession>A0A4Y9Z1K9</accession>
<dbReference type="Gene3D" id="3.30.560.10">
    <property type="entry name" value="Glucose Oxidase, domain 3"/>
    <property type="match status" value="1"/>
</dbReference>
<organism evidence="5 6">
    <name type="scientific">Dentipellis fragilis</name>
    <dbReference type="NCBI Taxonomy" id="205917"/>
    <lineage>
        <taxon>Eukaryota</taxon>
        <taxon>Fungi</taxon>
        <taxon>Dikarya</taxon>
        <taxon>Basidiomycota</taxon>
        <taxon>Agaricomycotina</taxon>
        <taxon>Agaricomycetes</taxon>
        <taxon>Russulales</taxon>
        <taxon>Hericiaceae</taxon>
        <taxon>Dentipellis</taxon>
    </lineage>
</organism>
<dbReference type="PANTHER" id="PTHR11552:SF78">
    <property type="entry name" value="GLUCOSE-METHANOL-CHOLINE OXIDOREDUCTASE N-TERMINAL DOMAIN-CONTAINING PROTEIN"/>
    <property type="match status" value="1"/>
</dbReference>
<evidence type="ECO:0000313" key="6">
    <source>
        <dbReference type="Proteomes" id="UP000298327"/>
    </source>
</evidence>
<keyword evidence="6" id="KW-1185">Reference proteome</keyword>
<dbReference type="InterPro" id="IPR036188">
    <property type="entry name" value="FAD/NAD-bd_sf"/>
</dbReference>
<dbReference type="OrthoDB" id="269227at2759"/>
<dbReference type="PIRSF" id="PIRSF000137">
    <property type="entry name" value="Alcohol_oxidase"/>
    <property type="match status" value="1"/>
</dbReference>
<keyword evidence="3" id="KW-0285">Flavoprotein</keyword>
<dbReference type="GO" id="GO:0016614">
    <property type="term" value="F:oxidoreductase activity, acting on CH-OH group of donors"/>
    <property type="evidence" value="ECO:0007669"/>
    <property type="project" value="InterPro"/>
</dbReference>
<dbReference type="STRING" id="205917.A0A4Y9Z1K9"/>
<gene>
    <name evidence="5" type="ORF">EVG20_g4001</name>
</gene>
<dbReference type="PROSITE" id="PS00624">
    <property type="entry name" value="GMC_OXRED_2"/>
    <property type="match status" value="1"/>
</dbReference>
<sequence>MAVPQVNPVYDLVFAGGGTAACVIAGRLAAAAPDLRILVLEAGPPTKDLLSHLQPARYLHHLHPSANTVRFHASSPSDNLGGRALVVPCGQCLGGGSSVNFTMYTRPSASDYDDWETLYKNPGWGSKDLIPLVEKTETYQVKPDALNHGYGGPLKVSNGGIFTNVGEQFLDIAPRVDMARKRGEDVNDLVSVNVYGRWQKWIDRETGRRSDVPHHFIYNQEKNTPNLHVVTGVRVKRVLFSGSKATGVEYIWNPTFHPEAGDGLHSVQAARLVVVSAGTFGSPGILERSGVGNASVIKPLGIKPLVELDGVGESYQDHNVIFPPYLASPEAETLDDVSRNNIDAVSLLSDQWFKNGKGLMAHNGIDGGVKMRPTSAEELAEFGPEFKERWDSYFERAPDKPVLWMGAVGVLVGDPSVVPERKYFSIGYYNEYPAARGHVHITSADDVAAPVDFRSGFLDDMADVRPMVWGYKMTREIARRMPLFEGEYAPMHPTFAEGSQASHIKGAPVPVDAPKIVYSEEDDKAIERYTREFVSTAWHSLGTCAMKPREEGGVVDPKLNVYGLQGLKIADMSIAPGNVGAVRRSTLDPHVIADHSFAHVQNTYSTALTIGEKAALIIAEELAVQGV</sequence>
<dbReference type="PANTHER" id="PTHR11552">
    <property type="entry name" value="GLUCOSE-METHANOL-CHOLINE GMC OXIDOREDUCTASE"/>
    <property type="match status" value="1"/>
</dbReference>
<dbReference type="EMBL" id="SEOQ01000195">
    <property type="protein sequence ID" value="TFY67269.1"/>
    <property type="molecule type" value="Genomic_DNA"/>
</dbReference>
<proteinExistence type="inferred from homology"/>
<dbReference type="InterPro" id="IPR012132">
    <property type="entry name" value="GMC_OxRdtase"/>
</dbReference>
<reference evidence="5 6" key="1">
    <citation type="submission" date="2019-02" db="EMBL/GenBank/DDBJ databases">
        <title>Genome sequencing of the rare red list fungi Dentipellis fragilis.</title>
        <authorList>
            <person name="Buettner E."/>
            <person name="Kellner H."/>
        </authorList>
    </citation>
    <scope>NUCLEOTIDE SEQUENCE [LARGE SCALE GENOMIC DNA]</scope>
    <source>
        <strain evidence="5 6">DSM 105465</strain>
    </source>
</reference>
<feature type="domain" description="Glucose-methanol-choline oxidoreductase N-terminal" evidence="4">
    <location>
        <begin position="278"/>
        <end position="292"/>
    </location>
</feature>
<protein>
    <recommendedName>
        <fullName evidence="4">Glucose-methanol-choline oxidoreductase N-terminal domain-containing protein</fullName>
    </recommendedName>
</protein>
<evidence type="ECO:0000256" key="2">
    <source>
        <dbReference type="ARBA" id="ARBA00010790"/>
    </source>
</evidence>
<keyword evidence="3" id="KW-0274">FAD</keyword>
<evidence type="ECO:0000313" key="5">
    <source>
        <dbReference type="EMBL" id="TFY67269.1"/>
    </source>
</evidence>
<dbReference type="SUPFAM" id="SSF51905">
    <property type="entry name" value="FAD/NAD(P)-binding domain"/>
    <property type="match status" value="1"/>
</dbReference>
<name>A0A4Y9Z1K9_9AGAM</name>
<dbReference type="SUPFAM" id="SSF54373">
    <property type="entry name" value="FAD-linked reductases, C-terminal domain"/>
    <property type="match status" value="1"/>
</dbReference>
<dbReference type="Pfam" id="PF00732">
    <property type="entry name" value="GMC_oxred_N"/>
    <property type="match status" value="1"/>
</dbReference>
<dbReference type="GO" id="GO:0050660">
    <property type="term" value="F:flavin adenine dinucleotide binding"/>
    <property type="evidence" value="ECO:0007669"/>
    <property type="project" value="InterPro"/>
</dbReference>
<dbReference type="Proteomes" id="UP000298327">
    <property type="component" value="Unassembled WGS sequence"/>
</dbReference>
<evidence type="ECO:0000256" key="3">
    <source>
        <dbReference type="PIRSR" id="PIRSR000137-2"/>
    </source>
</evidence>
<evidence type="ECO:0000259" key="4">
    <source>
        <dbReference type="PROSITE" id="PS00624"/>
    </source>
</evidence>
<comment type="similarity">
    <text evidence="2">Belongs to the GMC oxidoreductase family.</text>
</comment>